<feature type="region of interest" description="Disordered" evidence="10">
    <location>
        <begin position="147"/>
        <end position="167"/>
    </location>
</feature>
<keyword evidence="5" id="KW-0963">Cytoplasm</keyword>
<sequence length="599" mass="68122">FAHNVKYQSKQAMPGGIYKNKENFNNASPPRKQLKMQKRIKPLIKEFHPSTSKSSVPDTQTPTSPPPAPRGHKDNIELKEAMKDKDLRDVLGEDKVAHTTQNRRNKEVPKKNEFLQINKKDGNVSAAAAQEGKKDKILRDAYQDSSAVGKLEKQAPRTAQNRQKKEMTSMNEFVQTDMRKGVAVSAPEAPADYALKYKAGIAAPLQAKKVSEYQKQFQWKENIKSSPLLNAEEIVFKSSTDLGPYKSDGVPRVSEYKRQFHPMKHDTYSYDMDLNLNNNSNNNNKSYMRAEGKRKPVAKRSKSTGAVRNPDESIDVKNDNKATESDPELKTKLKKSHGKIRHVTTEYRANFRSPTNFKYEHGAWKGACPPQFIPQITNGDAALNINANNNNNSENSSLPTWFAEVVELRRRAEEYRKRAQGTHFSREHLVQLLAKQNEYWDTDADASSTIKALNLESSVGRAKVNNKVPQYHSLPERDSPTISDDDTEKQQETAEEEERINKGKEDKNSQKRKSRKMAWLEEQTENIGQQRRRLEEERARLERDDNDDEVTGEKLEGRLPTPVLQKNASPIRRHHLDLTTPSVGGAIITCPPSKDNKMI</sequence>
<evidence type="ECO:0000313" key="11">
    <source>
        <dbReference type="EMBL" id="CEK76399.1"/>
    </source>
</evidence>
<evidence type="ECO:0000256" key="1">
    <source>
        <dbReference type="ARBA" id="ARBA00004114"/>
    </source>
</evidence>
<dbReference type="GO" id="GO:0005874">
    <property type="term" value="C:microtubule"/>
    <property type="evidence" value="ECO:0007669"/>
    <property type="project" value="UniProtKB-KW"/>
</dbReference>
<accession>A0A0B7A612</accession>
<comment type="similarity">
    <text evidence="3">Belongs to the MDM1 family.</text>
</comment>
<feature type="region of interest" description="Disordered" evidence="10">
    <location>
        <begin position="275"/>
        <end position="337"/>
    </location>
</feature>
<dbReference type="Pfam" id="PF15501">
    <property type="entry name" value="MDM1"/>
    <property type="match status" value="1"/>
</dbReference>
<organism evidence="11">
    <name type="scientific">Arion vulgaris</name>
    <dbReference type="NCBI Taxonomy" id="1028688"/>
    <lineage>
        <taxon>Eukaryota</taxon>
        <taxon>Metazoa</taxon>
        <taxon>Spiralia</taxon>
        <taxon>Lophotrochozoa</taxon>
        <taxon>Mollusca</taxon>
        <taxon>Gastropoda</taxon>
        <taxon>Heterobranchia</taxon>
        <taxon>Euthyneura</taxon>
        <taxon>Panpulmonata</taxon>
        <taxon>Eupulmonata</taxon>
        <taxon>Stylommatophora</taxon>
        <taxon>Helicina</taxon>
        <taxon>Arionoidea</taxon>
        <taxon>Arionidae</taxon>
        <taxon>Arion</taxon>
    </lineage>
</organism>
<dbReference type="GO" id="GO:0005634">
    <property type="term" value="C:nucleus"/>
    <property type="evidence" value="ECO:0007669"/>
    <property type="project" value="UniProtKB-SubCell"/>
</dbReference>
<evidence type="ECO:0000256" key="8">
    <source>
        <dbReference type="ARBA" id="ARBA00023242"/>
    </source>
</evidence>
<feature type="region of interest" description="Disordered" evidence="10">
    <location>
        <begin position="1"/>
        <end position="112"/>
    </location>
</feature>
<name>A0A0B7A612_9EUPU</name>
<comment type="function">
    <text evidence="9">Microtubule-binding protein that negatively regulates centriole duplication. Binds to and stabilizes microtubules.</text>
</comment>
<feature type="compositionally biased region" description="Basic and acidic residues" evidence="10">
    <location>
        <begin position="499"/>
        <end position="509"/>
    </location>
</feature>
<keyword evidence="7" id="KW-0206">Cytoskeleton</keyword>
<proteinExistence type="inferred from homology"/>
<protein>
    <recommendedName>
        <fullName evidence="4">Nuclear protein MDM1</fullName>
    </recommendedName>
</protein>
<feature type="region of interest" description="Disordered" evidence="10">
    <location>
        <begin position="464"/>
        <end position="569"/>
    </location>
</feature>
<feature type="compositionally biased region" description="Basic residues" evidence="10">
    <location>
        <begin position="32"/>
        <end position="42"/>
    </location>
</feature>
<dbReference type="PANTHER" id="PTHR32078:SF1">
    <property type="entry name" value="NUCLEAR PROTEIN MDM1"/>
    <property type="match status" value="1"/>
</dbReference>
<reference evidence="11" key="1">
    <citation type="submission" date="2014-12" db="EMBL/GenBank/DDBJ databases">
        <title>Insight into the proteome of Arion vulgaris.</title>
        <authorList>
            <person name="Aradska J."/>
            <person name="Bulat T."/>
            <person name="Smidak R."/>
            <person name="Sarate P."/>
            <person name="Gangsoo J."/>
            <person name="Sialana F."/>
            <person name="Bilban M."/>
            <person name="Lubec G."/>
        </authorList>
    </citation>
    <scope>NUCLEOTIDE SEQUENCE</scope>
    <source>
        <tissue evidence="11">Skin</tissue>
    </source>
</reference>
<evidence type="ECO:0000256" key="9">
    <source>
        <dbReference type="ARBA" id="ARBA00045771"/>
    </source>
</evidence>
<keyword evidence="8" id="KW-0539">Nucleus</keyword>
<feature type="compositionally biased region" description="Acidic residues" evidence="10">
    <location>
        <begin position="483"/>
        <end position="498"/>
    </location>
</feature>
<dbReference type="GO" id="GO:0046600">
    <property type="term" value="P:negative regulation of centriole replication"/>
    <property type="evidence" value="ECO:0007669"/>
    <property type="project" value="InterPro"/>
</dbReference>
<evidence type="ECO:0000256" key="3">
    <source>
        <dbReference type="ARBA" id="ARBA00010494"/>
    </source>
</evidence>
<dbReference type="PANTHER" id="PTHR32078">
    <property type="entry name" value="NUCLEAR PROTEIN MDM1"/>
    <property type="match status" value="1"/>
</dbReference>
<feature type="compositionally biased region" description="Basic and acidic residues" evidence="10">
    <location>
        <begin position="532"/>
        <end position="543"/>
    </location>
</feature>
<dbReference type="GO" id="GO:0005814">
    <property type="term" value="C:centriole"/>
    <property type="evidence" value="ECO:0007669"/>
    <property type="project" value="UniProtKB-SubCell"/>
</dbReference>
<keyword evidence="6" id="KW-0493">Microtubule</keyword>
<feature type="compositionally biased region" description="Polar residues" evidence="10">
    <location>
        <begin position="49"/>
        <end position="62"/>
    </location>
</feature>
<evidence type="ECO:0000256" key="2">
    <source>
        <dbReference type="ARBA" id="ARBA00004123"/>
    </source>
</evidence>
<feature type="compositionally biased region" description="Low complexity" evidence="10">
    <location>
        <begin position="275"/>
        <end position="284"/>
    </location>
</feature>
<dbReference type="GO" id="GO:0008017">
    <property type="term" value="F:microtubule binding"/>
    <property type="evidence" value="ECO:0007669"/>
    <property type="project" value="InterPro"/>
</dbReference>
<feature type="compositionally biased region" description="Basic and acidic residues" evidence="10">
    <location>
        <begin position="71"/>
        <end position="97"/>
    </location>
</feature>
<gene>
    <name evidence="11" type="primary">ORF99801</name>
</gene>
<evidence type="ECO:0000256" key="5">
    <source>
        <dbReference type="ARBA" id="ARBA00022490"/>
    </source>
</evidence>
<feature type="compositionally biased region" description="Polar residues" evidence="10">
    <location>
        <begin position="1"/>
        <end position="11"/>
    </location>
</feature>
<evidence type="ECO:0000256" key="4">
    <source>
        <dbReference type="ARBA" id="ARBA00013508"/>
    </source>
</evidence>
<feature type="non-terminal residue" evidence="11">
    <location>
        <position position="599"/>
    </location>
</feature>
<comment type="subcellular location">
    <subcellularLocation>
        <location evidence="1">Cytoplasm</location>
        <location evidence="1">Cytoskeleton</location>
        <location evidence="1">Microtubule organizing center</location>
        <location evidence="1">Centrosome</location>
        <location evidence="1">Centriole</location>
    </subcellularLocation>
    <subcellularLocation>
        <location evidence="2">Nucleus</location>
    </subcellularLocation>
</comment>
<feature type="compositionally biased region" description="Basic and acidic residues" evidence="10">
    <location>
        <begin position="309"/>
        <end position="331"/>
    </location>
</feature>
<dbReference type="AlphaFoldDB" id="A0A0B7A612"/>
<evidence type="ECO:0000256" key="6">
    <source>
        <dbReference type="ARBA" id="ARBA00022701"/>
    </source>
</evidence>
<dbReference type="EMBL" id="HACG01029534">
    <property type="protein sequence ID" value="CEK76399.1"/>
    <property type="molecule type" value="Transcribed_RNA"/>
</dbReference>
<dbReference type="InterPro" id="IPR029136">
    <property type="entry name" value="MDM1"/>
</dbReference>
<evidence type="ECO:0000256" key="10">
    <source>
        <dbReference type="SAM" id="MobiDB-lite"/>
    </source>
</evidence>
<evidence type="ECO:0000256" key="7">
    <source>
        <dbReference type="ARBA" id="ARBA00023212"/>
    </source>
</evidence>
<feature type="non-terminal residue" evidence="11">
    <location>
        <position position="1"/>
    </location>
</feature>